<accession>A0ABR2IXI0</accession>
<keyword evidence="1" id="KW-0812">Transmembrane</keyword>
<dbReference type="Proteomes" id="UP001470230">
    <property type="component" value="Unassembled WGS sequence"/>
</dbReference>
<evidence type="ECO:0000256" key="1">
    <source>
        <dbReference type="SAM" id="Phobius"/>
    </source>
</evidence>
<evidence type="ECO:0000313" key="3">
    <source>
        <dbReference type="Proteomes" id="UP001470230"/>
    </source>
</evidence>
<keyword evidence="3" id="KW-1185">Reference proteome</keyword>
<keyword evidence="1" id="KW-0472">Membrane</keyword>
<protein>
    <submittedName>
        <fullName evidence="2">Uncharacterized protein</fullName>
    </submittedName>
</protein>
<reference evidence="2 3" key="1">
    <citation type="submission" date="2024-04" db="EMBL/GenBank/DDBJ databases">
        <title>Tritrichomonas musculus Genome.</title>
        <authorList>
            <person name="Alves-Ferreira E."/>
            <person name="Grigg M."/>
            <person name="Lorenzi H."/>
            <person name="Galac M."/>
        </authorList>
    </citation>
    <scope>NUCLEOTIDE SEQUENCE [LARGE SCALE GENOMIC DNA]</scope>
    <source>
        <strain evidence="2 3">EAF2021</strain>
    </source>
</reference>
<sequence length="183" mass="20939">MSIIKCHPFATCAFQDDCQCNDEFVGDGVTFCRRPVPIIQKLLTKQLLSNGETLLTIGYQDEELKVVHQFRAKRFFCQIDNLILKAKHFTRTEIQCQIPKTIKGDANLSISYDSYSWSKNQIEINIDNTGNMQEIIDALPFLLTLLTAMMLGVLAFYGKSLFFTIPDEEHENLVSEQLPNHNM</sequence>
<comment type="caution">
    <text evidence="2">The sequence shown here is derived from an EMBL/GenBank/DDBJ whole genome shotgun (WGS) entry which is preliminary data.</text>
</comment>
<organism evidence="2 3">
    <name type="scientific">Tritrichomonas musculus</name>
    <dbReference type="NCBI Taxonomy" id="1915356"/>
    <lineage>
        <taxon>Eukaryota</taxon>
        <taxon>Metamonada</taxon>
        <taxon>Parabasalia</taxon>
        <taxon>Tritrichomonadida</taxon>
        <taxon>Tritrichomonadidae</taxon>
        <taxon>Tritrichomonas</taxon>
    </lineage>
</organism>
<evidence type="ECO:0000313" key="2">
    <source>
        <dbReference type="EMBL" id="KAK8870298.1"/>
    </source>
</evidence>
<proteinExistence type="predicted"/>
<feature type="transmembrane region" description="Helical" evidence="1">
    <location>
        <begin position="138"/>
        <end position="157"/>
    </location>
</feature>
<gene>
    <name evidence="2" type="ORF">M9Y10_008176</name>
</gene>
<name>A0ABR2IXI0_9EUKA</name>
<keyword evidence="1" id="KW-1133">Transmembrane helix</keyword>
<dbReference type="EMBL" id="JAPFFF010000014">
    <property type="protein sequence ID" value="KAK8870298.1"/>
    <property type="molecule type" value="Genomic_DNA"/>
</dbReference>